<reference evidence="3" key="3">
    <citation type="journal article" date="2012" name="PLoS Pathog.">
        <title>Comparative genomics of the apicomplexan parasites Toxoplasma gondii and Neospora caninum: Coccidia differing in host range and transmission strategy.</title>
        <authorList>
            <person name="Reid A.J."/>
            <person name="Vermont S.J."/>
            <person name="Cotton J.A."/>
            <person name="Harris D."/>
            <person name="Hill-Cawthorne G.A."/>
            <person name="Konen-Waisman S."/>
            <person name="Latham S.M."/>
            <person name="Mourier T."/>
            <person name="Norton R."/>
            <person name="Quail M.A."/>
            <person name="Sanders M."/>
            <person name="Shanmugam D."/>
            <person name="Sohal A."/>
            <person name="Wasmuth J.D."/>
            <person name="Brunk B."/>
            <person name="Grigg M.E."/>
            <person name="Howard J.C."/>
            <person name="Parkinson J."/>
            <person name="Roos D.S."/>
            <person name="Trees A.J."/>
            <person name="Berriman M."/>
            <person name="Pain A."/>
            <person name="Wastling J.M."/>
        </authorList>
    </citation>
    <scope>NUCLEOTIDE SEQUENCE [LARGE SCALE GENOMIC DNA]</scope>
    <source>
        <strain evidence="3">Liverpool</strain>
    </source>
</reference>
<evidence type="ECO:0000313" key="2">
    <source>
        <dbReference type="EMBL" id="CEL68850.1"/>
    </source>
</evidence>
<dbReference type="OrthoDB" id="10346471at2759"/>
<protein>
    <submittedName>
        <fullName evidence="1">Uncharacterized protein</fullName>
    </submittedName>
</protein>
<reference evidence="2" key="4">
    <citation type="journal article" date="2015" name="PLoS ONE">
        <title>Comprehensive Evaluation of Toxoplasma gondii VEG and Neospora caninum LIV Genomes with Tachyzoite Stage Transcriptome and Proteome Defines Novel Transcript Features.</title>
        <authorList>
            <person name="Ramaprasad A."/>
            <person name="Mourier T."/>
            <person name="Naeem R."/>
            <person name="Malas T.B."/>
            <person name="Moussa E."/>
            <person name="Panigrahi A."/>
            <person name="Vermont S.J."/>
            <person name="Otto T.D."/>
            <person name="Wastling J."/>
            <person name="Pain A."/>
        </authorList>
    </citation>
    <scope>NUCLEOTIDE SEQUENCE</scope>
    <source>
        <strain evidence="2">Liverpool</strain>
    </source>
</reference>
<dbReference type="GeneID" id="13442031"/>
<evidence type="ECO:0000313" key="3">
    <source>
        <dbReference type="Proteomes" id="UP000007494"/>
    </source>
</evidence>
<proteinExistence type="predicted"/>
<reference evidence="1" key="1">
    <citation type="submission" date="2011-02" db="EMBL/GenBank/DDBJ databases">
        <authorList>
            <person name="Aslett M."/>
        </authorList>
    </citation>
    <scope>NUCLEOTIDE SEQUENCE</scope>
    <source>
        <strain evidence="1">Liverpool</strain>
    </source>
</reference>
<evidence type="ECO:0000313" key="1">
    <source>
        <dbReference type="EMBL" id="CBZ54150.1"/>
    </source>
</evidence>
<reference evidence="1" key="2">
    <citation type="submission" date="2011-03" db="EMBL/GenBank/DDBJ databases">
        <title>Comparative genomics and transcriptomics of Neospora caninum and Toxoplasma gondii.</title>
        <authorList>
            <person name="Reid A.J."/>
            <person name="Sohal A."/>
            <person name="Harris D."/>
            <person name="Quail M."/>
            <person name="Sanders M."/>
            <person name="Berriman M."/>
            <person name="Wastling J.M."/>
            <person name="Pain A."/>
        </authorList>
    </citation>
    <scope>NUCLEOTIDE SEQUENCE</scope>
    <source>
        <strain evidence="1">Liverpool</strain>
    </source>
</reference>
<dbReference type="EMBL" id="FR823391">
    <property type="protein sequence ID" value="CBZ54150.1"/>
    <property type="molecule type" value="Genomic_DNA"/>
</dbReference>
<sequence>METACGLGAPKAMAASRDPFPCHAPAIIVETTSDTNQRALAQHTRPRTSIFAARFVTISICPVPKSGRQSAPSSQQEIYADVSLGALTKNQRVALPPPFISFSPLFSRIRARCFHLLSFHPPPPLSLSFADSMSRFLSPSRSPILPQETSALKAFRGLQCGILR</sequence>
<dbReference type="AlphaFoldDB" id="F0VLM2"/>
<dbReference type="EMBL" id="LN714485">
    <property type="protein sequence ID" value="CEL68850.1"/>
    <property type="molecule type" value="Genomic_DNA"/>
</dbReference>
<dbReference type="RefSeq" id="XP_003884181.1">
    <property type="nucleotide sequence ID" value="XM_003884132.1"/>
</dbReference>
<organism evidence="1 3">
    <name type="scientific">Neospora caninum (strain Liverpool)</name>
    <dbReference type="NCBI Taxonomy" id="572307"/>
    <lineage>
        <taxon>Eukaryota</taxon>
        <taxon>Sar</taxon>
        <taxon>Alveolata</taxon>
        <taxon>Apicomplexa</taxon>
        <taxon>Conoidasida</taxon>
        <taxon>Coccidia</taxon>
        <taxon>Eucoccidiorida</taxon>
        <taxon>Eimeriorina</taxon>
        <taxon>Sarcocystidae</taxon>
        <taxon>Neospora</taxon>
    </lineage>
</organism>
<accession>F0VLM2</accession>
<dbReference type="Proteomes" id="UP000007494">
    <property type="component" value="Chromosome X"/>
</dbReference>
<gene>
    <name evidence="2" type="ORF">BN1204_045820</name>
    <name evidence="1" type="ORF">NCLIV_045820</name>
</gene>
<name>F0VLM2_NEOCL</name>
<dbReference type="InParanoid" id="F0VLM2"/>
<dbReference type="eggNOG" id="ENOG502TMBJ">
    <property type="taxonomic scope" value="Eukaryota"/>
</dbReference>
<dbReference type="VEuPathDB" id="ToxoDB:NCLIV_045820"/>
<keyword evidence="3" id="KW-1185">Reference proteome</keyword>